<keyword evidence="2" id="KW-1185">Reference proteome</keyword>
<accession>A0A2G0CI74</accession>
<dbReference type="Proteomes" id="UP000226437">
    <property type="component" value="Unassembled WGS sequence"/>
</dbReference>
<dbReference type="EMBL" id="PDLO01000001">
    <property type="protein sequence ID" value="PHK99658.1"/>
    <property type="molecule type" value="Genomic_DNA"/>
</dbReference>
<dbReference type="SUPFAM" id="SSF103515">
    <property type="entry name" value="Autotransporter"/>
    <property type="match status" value="1"/>
</dbReference>
<dbReference type="InterPro" id="IPR036709">
    <property type="entry name" value="Autotransporte_beta_dom_sf"/>
</dbReference>
<comment type="caution">
    <text evidence="1">The sequence shown here is derived from an EMBL/GenBank/DDBJ whole genome shotgun (WGS) entry which is preliminary data.</text>
</comment>
<evidence type="ECO:0000313" key="1">
    <source>
        <dbReference type="EMBL" id="PHK99658.1"/>
    </source>
</evidence>
<sequence length="205" mass="22647">MLFASALTAQVGVSVFRNFNDATLSRENGPAEVHPLGYEDGTEVALNYWFRLPKQRIEFQPTVYYGLNESEVDWRTYGFQFKTNIYVFDLSTDCDCPTFGKQGPQLQKGFFLQLAPGVARHEVETADGLFRGAATTATLGGGLGLDIGLSNLLTLTPLASLRYHLGDFDGVDFPNAEGGVSPSEGRLLTYQLGVQATFRLDKRRY</sequence>
<dbReference type="AlphaFoldDB" id="A0A2G0CI74"/>
<reference evidence="1 2" key="1">
    <citation type="submission" date="2017-10" db="EMBL/GenBank/DDBJ databases">
        <title>The draft genome sequence of Lewinella marina KCTC 32374.</title>
        <authorList>
            <person name="Wang K."/>
        </authorList>
    </citation>
    <scope>NUCLEOTIDE SEQUENCE [LARGE SCALE GENOMIC DNA]</scope>
    <source>
        <strain evidence="1 2">MKG-38</strain>
    </source>
</reference>
<proteinExistence type="predicted"/>
<evidence type="ECO:0008006" key="3">
    <source>
        <dbReference type="Google" id="ProtNLM"/>
    </source>
</evidence>
<gene>
    <name evidence="1" type="ORF">CGL56_01000</name>
</gene>
<name>A0A2G0CI74_9BACT</name>
<organism evidence="1 2">
    <name type="scientific">Neolewinella marina</name>
    <dbReference type="NCBI Taxonomy" id="438751"/>
    <lineage>
        <taxon>Bacteria</taxon>
        <taxon>Pseudomonadati</taxon>
        <taxon>Bacteroidota</taxon>
        <taxon>Saprospiria</taxon>
        <taxon>Saprospirales</taxon>
        <taxon>Lewinellaceae</taxon>
        <taxon>Neolewinella</taxon>
    </lineage>
</organism>
<evidence type="ECO:0000313" key="2">
    <source>
        <dbReference type="Proteomes" id="UP000226437"/>
    </source>
</evidence>
<dbReference type="RefSeq" id="WP_099104637.1">
    <property type="nucleotide sequence ID" value="NZ_JAATJF010000001.1"/>
</dbReference>
<protein>
    <recommendedName>
        <fullName evidence="3">Outer membrane protein beta-barrel domain-containing protein</fullName>
    </recommendedName>
</protein>